<dbReference type="EMBL" id="MN740927">
    <property type="protein sequence ID" value="QHU18317.1"/>
    <property type="molecule type" value="Genomic_DNA"/>
</dbReference>
<dbReference type="AlphaFoldDB" id="A0A6C0KNL2"/>
<name>A0A6C0KNL2_9ZZZZ</name>
<sequence length="161" mass="18698">MAIKQVYDKEGTTNFQFTFVDKTPLKKRNYKEWHVFFAQGFISINDHTGQTHLKVNYPEEDHWVYEERDVTCNSGSFCRGAEIKTKDFTLTVDVREYLEPDDPDFDPEYHEEGSHEGYLELNTKISHITISIPYKLALNLMKFMAGSTTNLDDICGVIKSK</sequence>
<reference evidence="1" key="1">
    <citation type="journal article" date="2020" name="Nature">
        <title>Giant virus diversity and host interactions through global metagenomics.</title>
        <authorList>
            <person name="Schulz F."/>
            <person name="Roux S."/>
            <person name="Paez-Espino D."/>
            <person name="Jungbluth S."/>
            <person name="Walsh D.A."/>
            <person name="Denef V.J."/>
            <person name="McMahon K.D."/>
            <person name="Konstantinidis K.T."/>
            <person name="Eloe-Fadrosh E.A."/>
            <person name="Kyrpides N.C."/>
            <person name="Woyke T."/>
        </authorList>
    </citation>
    <scope>NUCLEOTIDE SEQUENCE</scope>
    <source>
        <strain evidence="1">GVMAG-S-3300013006-138</strain>
    </source>
</reference>
<evidence type="ECO:0000313" key="1">
    <source>
        <dbReference type="EMBL" id="QHU18317.1"/>
    </source>
</evidence>
<accession>A0A6C0KNL2</accession>
<organism evidence="1">
    <name type="scientific">viral metagenome</name>
    <dbReference type="NCBI Taxonomy" id="1070528"/>
    <lineage>
        <taxon>unclassified sequences</taxon>
        <taxon>metagenomes</taxon>
        <taxon>organismal metagenomes</taxon>
    </lineage>
</organism>
<protein>
    <submittedName>
        <fullName evidence="1">Uncharacterized protein</fullName>
    </submittedName>
</protein>
<proteinExistence type="predicted"/>